<gene>
    <name evidence="3" type="ORF">HMPREF9555_00812</name>
</gene>
<dbReference type="Proteomes" id="UP000004633">
    <property type="component" value="Unassembled WGS sequence"/>
</dbReference>
<reference evidence="3 4" key="1">
    <citation type="submission" date="2010-08" db="EMBL/GenBank/DDBJ databases">
        <authorList>
            <person name="Weinstock G."/>
            <person name="Sodergren E."/>
            <person name="Clifton S."/>
            <person name="Fulton L."/>
            <person name="Fulton B."/>
            <person name="Courtney L."/>
            <person name="Fronick C."/>
            <person name="Harrison M."/>
            <person name="Strong C."/>
            <person name="Farmer C."/>
            <person name="Delahaunty K."/>
            <person name="Markovic C."/>
            <person name="Hall O."/>
            <person name="Minx P."/>
            <person name="Tomlinson C."/>
            <person name="Mitreva M."/>
            <person name="Hou S."/>
            <person name="Chen J."/>
            <person name="Wollam A."/>
            <person name="Pepin K.H."/>
            <person name="Johnson M."/>
            <person name="Bhonagiri V."/>
            <person name="Zhang X."/>
            <person name="Suruliraj S."/>
            <person name="Warren W."/>
            <person name="Chinwalla A."/>
            <person name="Mardis E.R."/>
            <person name="Wilson R.K."/>
        </authorList>
    </citation>
    <scope>NUCLEOTIDE SEQUENCE [LARGE SCALE GENOMIC DNA]</scope>
    <source>
        <strain evidence="3 4">F0399</strain>
    </source>
</reference>
<dbReference type="PANTHER" id="PTHR12526:SF630">
    <property type="entry name" value="GLYCOSYLTRANSFERASE"/>
    <property type="match status" value="1"/>
</dbReference>
<evidence type="ECO:0000259" key="2">
    <source>
        <dbReference type="Pfam" id="PF13439"/>
    </source>
</evidence>
<protein>
    <submittedName>
        <fullName evidence="3">Glycosyltransferase, group 1 family protein</fullName>
        <ecNumber evidence="3">2.4.-.-</ecNumber>
    </submittedName>
</protein>
<dbReference type="InterPro" id="IPR001296">
    <property type="entry name" value="Glyco_trans_1"/>
</dbReference>
<dbReference type="PANTHER" id="PTHR12526">
    <property type="entry name" value="GLYCOSYLTRANSFERASE"/>
    <property type="match status" value="1"/>
</dbReference>
<dbReference type="Pfam" id="PF00534">
    <property type="entry name" value="Glycos_transf_1"/>
    <property type="match status" value="1"/>
</dbReference>
<name>E7N1F9_9FIRM</name>
<dbReference type="InterPro" id="IPR028098">
    <property type="entry name" value="Glyco_trans_4-like_N"/>
</dbReference>
<comment type="caution">
    <text evidence="3">The sequence shown here is derived from an EMBL/GenBank/DDBJ whole genome shotgun (WGS) entry which is preliminary data.</text>
</comment>
<dbReference type="RefSeq" id="WP_009349489.1">
    <property type="nucleotide sequence ID" value="NZ_GL638136.1"/>
</dbReference>
<accession>E7N1F9</accession>
<dbReference type="EC" id="2.4.-.-" evidence="3"/>
<evidence type="ECO:0000313" key="4">
    <source>
        <dbReference type="Proteomes" id="UP000004633"/>
    </source>
</evidence>
<keyword evidence="4" id="KW-1185">Reference proteome</keyword>
<sequence length="395" mass="44100">MRILTANTAGLVGATGGMEKVNCLFANEMSRRGHTVAMFHCDDKEGAPFFPLGSSVQRYNLQHYGGKHIKYPLCLRLKRELLRPFDIRRARGVNDTFYGRLQDQARAVLQKFQPDVIVAFQPASSKLLLSDIGTHIPVITMSHGDPEDYFHTYATEEIPALGKSAACQVLMPSFAEAITRRFPDMKTVVIGNVVDQYGESANLAVEKPVYKIIFVGRLVKNHKQPHLLIEAFARVAKQFPAWQVEIWGGESRREYTRELEKLIRRYGLAERVFLKGVTTHVEEVLSAGDLFVFPSAYEGFGLAPAEAMSKGLPVIAYRSCAAVNELVRDGVTGLLCEDGVEPLAAAMKKLMLDRALRVQMGGAARESMRQYAPDRIWSAWENLINEAVAGRARRE</sequence>
<dbReference type="Gene3D" id="3.40.50.2000">
    <property type="entry name" value="Glycogen Phosphorylase B"/>
    <property type="match status" value="2"/>
</dbReference>
<organism evidence="3 4">
    <name type="scientific">Selenomonas artemidis F0399</name>
    <dbReference type="NCBI Taxonomy" id="749551"/>
    <lineage>
        <taxon>Bacteria</taxon>
        <taxon>Bacillati</taxon>
        <taxon>Bacillota</taxon>
        <taxon>Negativicutes</taxon>
        <taxon>Selenomonadales</taxon>
        <taxon>Selenomonadaceae</taxon>
        <taxon>Selenomonas</taxon>
    </lineage>
</organism>
<proteinExistence type="predicted"/>
<dbReference type="STRING" id="749551.HMPREF9555_00812"/>
<keyword evidence="3" id="KW-0328">Glycosyltransferase</keyword>
<evidence type="ECO:0000313" key="3">
    <source>
        <dbReference type="EMBL" id="EFW29930.1"/>
    </source>
</evidence>
<feature type="domain" description="Glycosyl transferase family 1" evidence="1">
    <location>
        <begin position="206"/>
        <end position="366"/>
    </location>
</feature>
<evidence type="ECO:0000259" key="1">
    <source>
        <dbReference type="Pfam" id="PF00534"/>
    </source>
</evidence>
<dbReference type="SUPFAM" id="SSF53756">
    <property type="entry name" value="UDP-Glycosyltransferase/glycogen phosphorylase"/>
    <property type="match status" value="1"/>
</dbReference>
<feature type="domain" description="Glycosyltransferase subfamily 4-like N-terminal" evidence="2">
    <location>
        <begin position="16"/>
        <end position="195"/>
    </location>
</feature>
<dbReference type="HOGENOM" id="CLU_009583_0_0_9"/>
<keyword evidence="3" id="KW-0808">Transferase</keyword>
<dbReference type="Pfam" id="PF13439">
    <property type="entry name" value="Glyco_transf_4"/>
    <property type="match status" value="1"/>
</dbReference>
<dbReference type="AlphaFoldDB" id="E7N1F9"/>
<dbReference type="EMBL" id="AECV01000014">
    <property type="protein sequence ID" value="EFW29930.1"/>
    <property type="molecule type" value="Genomic_DNA"/>
</dbReference>
<dbReference type="GO" id="GO:0016757">
    <property type="term" value="F:glycosyltransferase activity"/>
    <property type="evidence" value="ECO:0007669"/>
    <property type="project" value="UniProtKB-KW"/>
</dbReference>